<accession>A0A4V2HSU1</accession>
<evidence type="ECO:0000256" key="7">
    <source>
        <dbReference type="ARBA" id="ARBA00012153"/>
    </source>
</evidence>
<comment type="similarity">
    <text evidence="6">In the C-terminal section; belongs to the GTP cyclohydrolase II family.</text>
</comment>
<keyword evidence="11 14" id="KW-0460">Magnesium</keyword>
<comment type="pathway">
    <text evidence="4 14">Cofactor biosynthesis; riboflavin biosynthesis; 2-hydroxy-3-oxobutyl phosphate from D-ribulose 5-phosphate: step 1/1.</text>
</comment>
<organism evidence="16 17">
    <name type="scientific">Flagellimonas allohymeniacidonis</name>
    <dbReference type="NCBI Taxonomy" id="2517819"/>
    <lineage>
        <taxon>Bacteria</taxon>
        <taxon>Pseudomonadati</taxon>
        <taxon>Bacteroidota</taxon>
        <taxon>Flavobacteriia</taxon>
        <taxon>Flavobacteriales</taxon>
        <taxon>Flavobacteriaceae</taxon>
        <taxon>Flagellimonas</taxon>
    </lineage>
</organism>
<feature type="binding site" evidence="14">
    <location>
        <position position="39"/>
    </location>
    <ligand>
        <name>D-ribulose 5-phosphate</name>
        <dbReference type="ChEBI" id="CHEBI:58121"/>
    </ligand>
</feature>
<evidence type="ECO:0000256" key="3">
    <source>
        <dbReference type="ARBA" id="ARBA00002284"/>
    </source>
</evidence>
<sequence length="379" mass="42143">MVTKEKKIELHTIEEAIADIKQGKVIIVVDDENRENEGDFIAAAEKVTPDMINFMATHGRGLICAPLTEERCSELDLTMMVENNTVLHHTQFTVSVDLLGHGCTTGISAHDRAKTVQALANSDTKPHDLGRPGHIFPLKAKEGGVLRRTGHTEAAIDFARLAGLQPAGLLVEILNEDGTMARLPQLAEVAKKFDLKIVSIEDLVAYRMEHDSLIEKKEDFDITTRFGDFRLRAYVQTTNDQVHVALTRGTWKKGDKVLTRINSTLVNNDMLGTLTSNPDETLHRMFNALNTEEKSAMIFINQGNQSTKLLARLGEFRRLKADGVTKAPKVEMDAKDFGIGAQILHDLNISKIRLLTNSKQTRRVGMVGYGLEIVEYVGY</sequence>
<dbReference type="HAMAP" id="MF_00180">
    <property type="entry name" value="RibB"/>
    <property type="match status" value="1"/>
</dbReference>
<comment type="catalytic activity">
    <reaction evidence="1 14">
        <text>D-ribulose 5-phosphate = (2S)-2-hydroxy-3-oxobutyl phosphate + formate + H(+)</text>
        <dbReference type="Rhea" id="RHEA:18457"/>
        <dbReference type="ChEBI" id="CHEBI:15378"/>
        <dbReference type="ChEBI" id="CHEBI:15740"/>
        <dbReference type="ChEBI" id="CHEBI:58121"/>
        <dbReference type="ChEBI" id="CHEBI:58830"/>
        <dbReference type="EC" id="4.1.99.12"/>
    </reaction>
</comment>
<keyword evidence="9 14" id="KW-0686">Riboflavin biosynthesis</keyword>
<comment type="function">
    <text evidence="3 14">Catalyzes the conversion of D-ribulose 5-phosphate to formate and 3,4-dihydroxy-2-butanone 4-phosphate.</text>
</comment>
<dbReference type="PANTHER" id="PTHR21327:SF18">
    <property type="entry name" value="3,4-DIHYDROXY-2-BUTANONE 4-PHOSPHATE SYNTHASE"/>
    <property type="match status" value="1"/>
</dbReference>
<dbReference type="UniPathway" id="UPA00275">
    <property type="reaction ID" value="UER00399"/>
</dbReference>
<comment type="cofactor">
    <cofactor evidence="2">
        <name>Mn(2+)</name>
        <dbReference type="ChEBI" id="CHEBI:29035"/>
    </cofactor>
</comment>
<comment type="cofactor">
    <cofactor evidence="14">
        <name>Mg(2+)</name>
        <dbReference type="ChEBI" id="CHEBI:18420"/>
    </cofactor>
    <cofactor evidence="14">
        <name>Mn(2+)</name>
        <dbReference type="ChEBI" id="CHEBI:29035"/>
    </cofactor>
    <text evidence="14">Binds 2 divalent metal cations per subunit. Magnesium or manganese.</text>
</comment>
<gene>
    <name evidence="14 16" type="primary">ribB</name>
    <name evidence="16" type="ORF">EW142_04065</name>
</gene>
<dbReference type="PIRSF" id="PIRSF001259">
    <property type="entry name" value="RibA"/>
    <property type="match status" value="1"/>
</dbReference>
<dbReference type="AlphaFoldDB" id="A0A4V2HSU1"/>
<dbReference type="EC" id="4.1.99.12" evidence="7 14"/>
<dbReference type="FunFam" id="3.90.870.10:FF:000001">
    <property type="entry name" value="Riboflavin biosynthesis protein RibBA"/>
    <property type="match status" value="1"/>
</dbReference>
<feature type="site" description="Essential for catalytic activity" evidence="14">
    <location>
        <position position="134"/>
    </location>
</feature>
<dbReference type="Proteomes" id="UP000291981">
    <property type="component" value="Unassembled WGS sequence"/>
</dbReference>
<dbReference type="Gene3D" id="3.90.870.10">
    <property type="entry name" value="DHBP synthase"/>
    <property type="match status" value="1"/>
</dbReference>
<dbReference type="Pfam" id="PF00925">
    <property type="entry name" value="GTP_cyclohydro2"/>
    <property type="match status" value="1"/>
</dbReference>
<evidence type="ECO:0000256" key="12">
    <source>
        <dbReference type="ARBA" id="ARBA00023211"/>
    </source>
</evidence>
<keyword evidence="17" id="KW-1185">Reference proteome</keyword>
<evidence type="ECO:0000256" key="5">
    <source>
        <dbReference type="ARBA" id="ARBA00005520"/>
    </source>
</evidence>
<dbReference type="Gene3D" id="3.40.50.10990">
    <property type="entry name" value="GTP cyclohydrolase II"/>
    <property type="match status" value="1"/>
</dbReference>
<name>A0A4V2HSU1_9FLAO</name>
<dbReference type="InterPro" id="IPR032677">
    <property type="entry name" value="GTP_cyclohydro_II"/>
</dbReference>
<evidence type="ECO:0000256" key="14">
    <source>
        <dbReference type="HAMAP-Rule" id="MF_00180"/>
    </source>
</evidence>
<dbReference type="GO" id="GO:0009231">
    <property type="term" value="P:riboflavin biosynthetic process"/>
    <property type="evidence" value="ECO:0007669"/>
    <property type="project" value="UniProtKB-UniRule"/>
</dbReference>
<evidence type="ECO:0000256" key="1">
    <source>
        <dbReference type="ARBA" id="ARBA00000141"/>
    </source>
</evidence>
<comment type="similarity">
    <text evidence="14">Belongs to the DHBP synthase family.</text>
</comment>
<evidence type="ECO:0000313" key="16">
    <source>
        <dbReference type="EMBL" id="TAI48980.1"/>
    </source>
</evidence>
<evidence type="ECO:0000256" key="4">
    <source>
        <dbReference type="ARBA" id="ARBA00004904"/>
    </source>
</evidence>
<keyword evidence="12 14" id="KW-0464">Manganese</keyword>
<evidence type="ECO:0000256" key="11">
    <source>
        <dbReference type="ARBA" id="ARBA00022842"/>
    </source>
</evidence>
<evidence type="ECO:0000256" key="6">
    <source>
        <dbReference type="ARBA" id="ARBA00008976"/>
    </source>
</evidence>
<evidence type="ECO:0000256" key="10">
    <source>
        <dbReference type="ARBA" id="ARBA00022723"/>
    </source>
</evidence>
<feature type="domain" description="GTP cyclohydrolase II" evidence="15">
    <location>
        <begin position="218"/>
        <end position="377"/>
    </location>
</feature>
<dbReference type="InterPro" id="IPR000422">
    <property type="entry name" value="DHBP_synthase_RibB"/>
</dbReference>
<dbReference type="EMBL" id="SGIU01000001">
    <property type="protein sequence ID" value="TAI48980.1"/>
    <property type="molecule type" value="Genomic_DNA"/>
</dbReference>
<feature type="binding site" evidence="14">
    <location>
        <position position="35"/>
    </location>
    <ligand>
        <name>Mg(2+)</name>
        <dbReference type="ChEBI" id="CHEBI:18420"/>
        <label>1</label>
    </ligand>
</feature>
<dbReference type="OrthoDB" id="9793111at2"/>
<comment type="caution">
    <text evidence="16">The sequence shown here is derived from an EMBL/GenBank/DDBJ whole genome shotgun (WGS) entry which is preliminary data.</text>
</comment>
<evidence type="ECO:0000256" key="8">
    <source>
        <dbReference type="ARBA" id="ARBA00018836"/>
    </source>
</evidence>
<reference evidence="16 17" key="1">
    <citation type="submission" date="2019-02" db="EMBL/GenBank/DDBJ databases">
        <title>Draft genome sequence of Muricauda sp. 176CP4-71.</title>
        <authorList>
            <person name="Park J.-S."/>
        </authorList>
    </citation>
    <scope>NUCLEOTIDE SEQUENCE [LARGE SCALE GENOMIC DNA]</scope>
    <source>
        <strain evidence="16 17">176CP4-71</strain>
    </source>
</reference>
<dbReference type="SUPFAM" id="SSF55821">
    <property type="entry name" value="YrdC/RibB"/>
    <property type="match status" value="1"/>
</dbReference>
<dbReference type="GO" id="GO:0000287">
    <property type="term" value="F:magnesium ion binding"/>
    <property type="evidence" value="ECO:0007669"/>
    <property type="project" value="UniProtKB-UniRule"/>
</dbReference>
<dbReference type="RefSeq" id="WP_130610011.1">
    <property type="nucleotide sequence ID" value="NZ_SGIU01000001.1"/>
</dbReference>
<protein>
    <recommendedName>
        <fullName evidence="8 14">3,4-dihydroxy-2-butanone 4-phosphate synthase</fullName>
        <shortName evidence="14">DHBP synthase</shortName>
        <ecNumber evidence="7 14">4.1.99.12</ecNumber>
    </recommendedName>
</protein>
<dbReference type="GO" id="GO:0003935">
    <property type="term" value="F:GTP cyclohydrolase II activity"/>
    <property type="evidence" value="ECO:0007669"/>
    <property type="project" value="TreeGrafter"/>
</dbReference>
<evidence type="ECO:0000256" key="13">
    <source>
        <dbReference type="ARBA" id="ARBA00023239"/>
    </source>
</evidence>
<dbReference type="GO" id="GO:0005829">
    <property type="term" value="C:cytosol"/>
    <property type="evidence" value="ECO:0007669"/>
    <property type="project" value="TreeGrafter"/>
</dbReference>
<dbReference type="Pfam" id="PF00926">
    <property type="entry name" value="DHBP_synthase"/>
    <property type="match status" value="1"/>
</dbReference>
<dbReference type="NCBIfam" id="TIGR00506">
    <property type="entry name" value="ribB"/>
    <property type="match status" value="1"/>
</dbReference>
<feature type="binding site" evidence="14">
    <location>
        <position position="151"/>
    </location>
    <ligand>
        <name>Mg(2+)</name>
        <dbReference type="ChEBI" id="CHEBI:18420"/>
        <label>2</label>
    </ligand>
</feature>
<dbReference type="InterPro" id="IPR017945">
    <property type="entry name" value="DHBP_synth_RibB-like_a/b_dom"/>
</dbReference>
<evidence type="ECO:0000259" key="15">
    <source>
        <dbReference type="Pfam" id="PF00925"/>
    </source>
</evidence>
<evidence type="ECO:0000313" key="17">
    <source>
        <dbReference type="Proteomes" id="UP000291981"/>
    </source>
</evidence>
<keyword evidence="10 14" id="KW-0479">Metal-binding</keyword>
<comment type="similarity">
    <text evidence="5">In the N-terminal section; belongs to the DHBP synthase family.</text>
</comment>
<dbReference type="InterPro" id="IPR036144">
    <property type="entry name" value="RibA-like_sf"/>
</dbReference>
<feature type="binding site" evidence="14">
    <location>
        <begin position="34"/>
        <end position="35"/>
    </location>
    <ligand>
        <name>D-ribulose 5-phosphate</name>
        <dbReference type="ChEBI" id="CHEBI:58121"/>
    </ligand>
</feature>
<feature type="site" description="Essential for catalytic activity" evidence="14">
    <location>
        <position position="172"/>
    </location>
</feature>
<evidence type="ECO:0000256" key="9">
    <source>
        <dbReference type="ARBA" id="ARBA00022619"/>
    </source>
</evidence>
<comment type="subunit">
    <text evidence="14">Homodimer.</text>
</comment>
<feature type="binding site" evidence="14">
    <location>
        <begin position="148"/>
        <end position="152"/>
    </location>
    <ligand>
        <name>D-ribulose 5-phosphate</name>
        <dbReference type="ChEBI" id="CHEBI:58121"/>
    </ligand>
</feature>
<keyword evidence="13 14" id="KW-0456">Lyase</keyword>
<dbReference type="PANTHER" id="PTHR21327">
    <property type="entry name" value="GTP CYCLOHYDROLASE II-RELATED"/>
    <property type="match status" value="1"/>
</dbReference>
<dbReference type="GO" id="GO:0030145">
    <property type="term" value="F:manganese ion binding"/>
    <property type="evidence" value="ECO:0007669"/>
    <property type="project" value="UniProtKB-UniRule"/>
</dbReference>
<dbReference type="GO" id="GO:0008686">
    <property type="term" value="F:3,4-dihydroxy-2-butanone-4-phosphate synthase activity"/>
    <property type="evidence" value="ECO:0007669"/>
    <property type="project" value="UniProtKB-UniRule"/>
</dbReference>
<dbReference type="SUPFAM" id="SSF142695">
    <property type="entry name" value="RibA-like"/>
    <property type="match status" value="1"/>
</dbReference>
<evidence type="ECO:0000256" key="2">
    <source>
        <dbReference type="ARBA" id="ARBA00001936"/>
    </source>
</evidence>
<feature type="binding site" evidence="14">
    <location>
        <position position="35"/>
    </location>
    <ligand>
        <name>Mg(2+)</name>
        <dbReference type="ChEBI" id="CHEBI:18420"/>
        <label>2</label>
    </ligand>
</feature>
<proteinExistence type="inferred from homology"/>